<organism evidence="1 2">
    <name type="scientific">Paspalum notatum var. saurae</name>
    <dbReference type="NCBI Taxonomy" id="547442"/>
    <lineage>
        <taxon>Eukaryota</taxon>
        <taxon>Viridiplantae</taxon>
        <taxon>Streptophyta</taxon>
        <taxon>Embryophyta</taxon>
        <taxon>Tracheophyta</taxon>
        <taxon>Spermatophyta</taxon>
        <taxon>Magnoliopsida</taxon>
        <taxon>Liliopsida</taxon>
        <taxon>Poales</taxon>
        <taxon>Poaceae</taxon>
        <taxon>PACMAD clade</taxon>
        <taxon>Panicoideae</taxon>
        <taxon>Andropogonodae</taxon>
        <taxon>Paspaleae</taxon>
        <taxon>Paspalinae</taxon>
        <taxon>Paspalum</taxon>
    </lineage>
</organism>
<accession>A0AAQ3PSV5</accession>
<protein>
    <submittedName>
        <fullName evidence="1">Uncharacterized protein</fullName>
    </submittedName>
</protein>
<reference evidence="1 2" key="1">
    <citation type="submission" date="2024-02" db="EMBL/GenBank/DDBJ databases">
        <title>High-quality chromosome-scale genome assembly of Pensacola bahiagrass (Paspalum notatum Flugge var. saurae).</title>
        <authorList>
            <person name="Vega J.M."/>
            <person name="Podio M."/>
            <person name="Orjuela J."/>
            <person name="Siena L.A."/>
            <person name="Pessino S.C."/>
            <person name="Combes M.C."/>
            <person name="Mariac C."/>
            <person name="Albertini E."/>
            <person name="Pupilli F."/>
            <person name="Ortiz J.P.A."/>
            <person name="Leblanc O."/>
        </authorList>
    </citation>
    <scope>NUCLEOTIDE SEQUENCE [LARGE SCALE GENOMIC DNA]</scope>
    <source>
        <strain evidence="1">R1</strain>
        <tissue evidence="1">Leaf</tissue>
    </source>
</reference>
<keyword evidence="2" id="KW-1185">Reference proteome</keyword>
<name>A0AAQ3PSV5_PASNO</name>
<dbReference type="Proteomes" id="UP001341281">
    <property type="component" value="Chromosome 01"/>
</dbReference>
<evidence type="ECO:0000313" key="2">
    <source>
        <dbReference type="Proteomes" id="UP001341281"/>
    </source>
</evidence>
<proteinExistence type="predicted"/>
<evidence type="ECO:0000313" key="1">
    <source>
        <dbReference type="EMBL" id="WVZ52084.1"/>
    </source>
</evidence>
<dbReference type="AlphaFoldDB" id="A0AAQ3PSV5"/>
<gene>
    <name evidence="1" type="ORF">U9M48_003177</name>
</gene>
<sequence length="76" mass="8002">MQQHAAGQFGPAAPCGTPRSLGAGQITAVVMFLYARCPCAADHPLDVSGLQHRVALPRRSTPSQARLPPAVMRVVL</sequence>
<dbReference type="EMBL" id="CP144745">
    <property type="protein sequence ID" value="WVZ52084.1"/>
    <property type="molecule type" value="Genomic_DNA"/>
</dbReference>